<comment type="caution">
    <text evidence="1">The sequence shown here is derived from an EMBL/GenBank/DDBJ whole genome shotgun (WGS) entry which is preliminary data.</text>
</comment>
<dbReference type="InterPro" id="IPR009303">
    <property type="entry name" value="DUF960"/>
</dbReference>
<protein>
    <recommendedName>
        <fullName evidence="4">DUF960 domain-containing protein</fullName>
    </recommendedName>
</protein>
<dbReference type="EMBL" id="CAMTCP010000290">
    <property type="protein sequence ID" value="CAI3692696.1"/>
    <property type="molecule type" value="Genomic_DNA"/>
</dbReference>
<reference evidence="1" key="1">
    <citation type="submission" date="2021-10" db="EMBL/GenBank/DDBJ databases">
        <authorList>
            <person name="Mesa V."/>
        </authorList>
    </citation>
    <scope>NUCLEOTIDE SEQUENCE</scope>
    <source>
        <strain evidence="1">CC3_PB</strain>
    </source>
</reference>
<evidence type="ECO:0000313" key="1">
    <source>
        <dbReference type="EMBL" id="CAG9701884.1"/>
    </source>
</evidence>
<dbReference type="Pfam" id="PF06124">
    <property type="entry name" value="DUF960"/>
    <property type="match status" value="1"/>
</dbReference>
<evidence type="ECO:0000313" key="2">
    <source>
        <dbReference type="EMBL" id="CAI3692696.1"/>
    </source>
</evidence>
<dbReference type="RefSeq" id="WP_210886628.1">
    <property type="nucleotide sequence ID" value="NZ_CAKJVE010000001.1"/>
</dbReference>
<name>A0AA86JSV3_9CLOT</name>
<dbReference type="Proteomes" id="UP001189143">
    <property type="component" value="Unassembled WGS sequence"/>
</dbReference>
<organism evidence="1 3">
    <name type="scientific">Clostridium neonatale</name>
    <dbReference type="NCBI Taxonomy" id="137838"/>
    <lineage>
        <taxon>Bacteria</taxon>
        <taxon>Bacillati</taxon>
        <taxon>Bacillota</taxon>
        <taxon>Clostridia</taxon>
        <taxon>Eubacteriales</taxon>
        <taxon>Clostridiaceae</taxon>
        <taxon>Clostridium</taxon>
    </lineage>
</organism>
<dbReference type="AlphaFoldDB" id="A0AA86JSV3"/>
<dbReference type="Proteomes" id="UP000789738">
    <property type="component" value="Unassembled WGS sequence"/>
</dbReference>
<evidence type="ECO:0008006" key="4">
    <source>
        <dbReference type="Google" id="ProtNLM"/>
    </source>
</evidence>
<sequence length="102" mass="12096">MLDNNRYVTRGVNAEVDIRLQVIMWELIDKLNGSKDIEVDYLQVVNICKKQDKILLEHKQEVPEYQKLYEINNMGDIKLEEKLKLFVIDDVNHSTMLLAQEY</sequence>
<dbReference type="Gene3D" id="3.10.450.150">
    <property type="entry name" value="enterococcus faecalis protein"/>
    <property type="match status" value="1"/>
</dbReference>
<evidence type="ECO:0000313" key="3">
    <source>
        <dbReference type="Proteomes" id="UP000789738"/>
    </source>
</evidence>
<accession>A0AA86JSV3</accession>
<gene>
    <name evidence="2" type="ORF">CNEO2_880004</name>
    <name evidence="1" type="ORF">CNEO_10355</name>
</gene>
<dbReference type="EMBL" id="CAKJVE010000001">
    <property type="protein sequence ID" value="CAG9701884.1"/>
    <property type="molecule type" value="Genomic_DNA"/>
</dbReference>
<proteinExistence type="predicted"/>
<reference evidence="2" key="2">
    <citation type="submission" date="2022-10" db="EMBL/GenBank/DDBJ databases">
        <authorList>
            <person name="Aires J."/>
            <person name="Mesa V."/>
        </authorList>
    </citation>
    <scope>NUCLEOTIDE SEQUENCE</scope>
    <source>
        <strain evidence="2">Clostridium neonatale JD116</strain>
    </source>
</reference>